<dbReference type="EMBL" id="JFBT01000001">
    <property type="protein sequence ID" value="EXG82377.1"/>
    <property type="molecule type" value="Genomic_DNA"/>
</dbReference>
<dbReference type="HOGENOM" id="CLU_535211_0_0_11"/>
<dbReference type="SUPFAM" id="SSF82171">
    <property type="entry name" value="DPP6 N-terminal domain-like"/>
    <property type="match status" value="1"/>
</dbReference>
<protein>
    <submittedName>
        <fullName evidence="1">Uncharacterized protein</fullName>
    </submittedName>
</protein>
<dbReference type="Gene3D" id="2.130.10.10">
    <property type="entry name" value="YVTN repeat-like/Quinoprotein amine dehydrogenase"/>
    <property type="match status" value="1"/>
</dbReference>
<dbReference type="InterPro" id="IPR015943">
    <property type="entry name" value="WD40/YVTN_repeat-like_dom_sf"/>
</dbReference>
<name>A0A010ZYU0_9ACTN</name>
<comment type="caution">
    <text evidence="1">The sequence shown here is derived from an EMBL/GenBank/DDBJ whole genome shotgun (WGS) entry which is preliminary data.</text>
</comment>
<dbReference type="OrthoDB" id="3314906at2"/>
<organism evidence="1 2">
    <name type="scientific">Cryptosporangium arvum DSM 44712</name>
    <dbReference type="NCBI Taxonomy" id="927661"/>
    <lineage>
        <taxon>Bacteria</taxon>
        <taxon>Bacillati</taxon>
        <taxon>Actinomycetota</taxon>
        <taxon>Actinomycetes</taxon>
        <taxon>Cryptosporangiales</taxon>
        <taxon>Cryptosporangiaceae</taxon>
        <taxon>Cryptosporangium</taxon>
    </lineage>
</organism>
<gene>
    <name evidence="1" type="ORF">CryarDRAFT_3555</name>
</gene>
<dbReference type="RefSeq" id="WP_157017823.1">
    <property type="nucleotide sequence ID" value="NZ_KK073874.1"/>
</dbReference>
<sequence>MRVGSTDVSAFARTFGAAVRRAPVGPPGVGHGVKRVVAAVVVLVLAAGGCVGSRADESLPERVNALPAGVTGLGPAVFLTPDGSRTDLPGLRAVARFGDEIAGVAPVRQHVRLAQGNPTLPTVARWPGDERRSALLSGGRVFDVTLPDSVHPDRVFPLSATVTATGTGCLTIGPDRRTNRPAGTCELARDGGAYWAEGASARFGGIDLASGAPSKAVGLPEYPTAVSSDGRYLAAKRSGSLVIADTATGAVRTTVPAFTRGVFAEGAFVAVHLVRGLRALSLISPAGTVRTLVRPVGDVSLARDGRYAVATADARLLVVDLPSGKVRPIIGGPADLGRVTATFAGDYALIAEVDEDPDLGTPSPTRVWSSDLAIAQLRAVKATPAATGVAGMDADSPAGLRFSPGGEVLTLTAGGDVTRAPSHAQPRLALTRGRMLYERNDALLVADIYGRRTELLDVGDDQRLGEIVATPDGRHVVVSLRDGAGGRASLGARDQIVLVRLDGSADPLVLYRSAVLASIGLLE</sequence>
<accession>A0A010ZYU0</accession>
<dbReference type="PATRIC" id="fig|927661.3.peg.3513"/>
<evidence type="ECO:0000313" key="2">
    <source>
        <dbReference type="Proteomes" id="UP000021053"/>
    </source>
</evidence>
<reference evidence="1 2" key="1">
    <citation type="submission" date="2013-07" db="EMBL/GenBank/DDBJ databases">
        <authorList>
            <consortium name="DOE Joint Genome Institute"/>
            <person name="Eisen J."/>
            <person name="Huntemann M."/>
            <person name="Han J."/>
            <person name="Chen A."/>
            <person name="Kyrpides N."/>
            <person name="Mavromatis K."/>
            <person name="Markowitz V."/>
            <person name="Palaniappan K."/>
            <person name="Ivanova N."/>
            <person name="Schaumberg A."/>
            <person name="Pati A."/>
            <person name="Liolios K."/>
            <person name="Nordberg H.P."/>
            <person name="Cantor M.N."/>
            <person name="Hua S.X."/>
            <person name="Woyke T."/>
        </authorList>
    </citation>
    <scope>NUCLEOTIDE SEQUENCE [LARGE SCALE GENOMIC DNA]</scope>
    <source>
        <strain evidence="1 2">DSM 44712</strain>
    </source>
</reference>
<dbReference type="Proteomes" id="UP000021053">
    <property type="component" value="Unassembled WGS sequence"/>
</dbReference>
<proteinExistence type="predicted"/>
<keyword evidence="2" id="KW-1185">Reference proteome</keyword>
<dbReference type="AlphaFoldDB" id="A0A010ZYU0"/>
<evidence type="ECO:0000313" key="1">
    <source>
        <dbReference type="EMBL" id="EXG82377.1"/>
    </source>
</evidence>